<evidence type="ECO:0000313" key="5">
    <source>
        <dbReference type="Proteomes" id="UP001302257"/>
    </source>
</evidence>
<keyword evidence="5" id="KW-1185">Reference proteome</keyword>
<proteinExistence type="inferred from homology"/>
<dbReference type="EMBL" id="CP132507">
    <property type="protein sequence ID" value="WNO05281.1"/>
    <property type="molecule type" value="Genomic_DNA"/>
</dbReference>
<gene>
    <name evidence="4" type="ORF">RAN89_02330</name>
</gene>
<evidence type="ECO:0000256" key="1">
    <source>
        <dbReference type="ARBA" id="ARBA00004418"/>
    </source>
</evidence>
<organism evidence="4 5">
    <name type="scientific">Rhodoferax mekongensis</name>
    <dbReference type="NCBI Taxonomy" id="3068341"/>
    <lineage>
        <taxon>Bacteria</taxon>
        <taxon>Pseudomonadati</taxon>
        <taxon>Pseudomonadota</taxon>
        <taxon>Betaproteobacteria</taxon>
        <taxon>Burkholderiales</taxon>
        <taxon>Comamonadaceae</taxon>
        <taxon>Rhodoferax</taxon>
    </lineage>
</organism>
<comment type="similarity">
    <text evidence="2">Belongs to the bacterial solute-binding protein SsuA/TauA family.</text>
</comment>
<protein>
    <submittedName>
        <fullName evidence="4">ABC transporter substrate-binding protein</fullName>
    </submittedName>
</protein>
<accession>A0ABZ0B1L0</accession>
<name>A0ABZ0B1L0_9BURK</name>
<dbReference type="Proteomes" id="UP001302257">
    <property type="component" value="Chromosome"/>
</dbReference>
<dbReference type="Gene3D" id="3.40.190.10">
    <property type="entry name" value="Periplasmic binding protein-like II"/>
    <property type="match status" value="2"/>
</dbReference>
<keyword evidence="3" id="KW-0732">Signal</keyword>
<dbReference type="RefSeq" id="WP_313868063.1">
    <property type="nucleotide sequence ID" value="NZ_CP132507.1"/>
</dbReference>
<dbReference type="SUPFAM" id="SSF53850">
    <property type="entry name" value="Periplasmic binding protein-like II"/>
    <property type="match status" value="1"/>
</dbReference>
<dbReference type="Pfam" id="PF13379">
    <property type="entry name" value="NMT1_2"/>
    <property type="match status" value="1"/>
</dbReference>
<evidence type="ECO:0000256" key="3">
    <source>
        <dbReference type="ARBA" id="ARBA00022729"/>
    </source>
</evidence>
<comment type="subcellular location">
    <subcellularLocation>
        <location evidence="1">Periplasm</location>
    </subcellularLocation>
</comment>
<reference evidence="4 5" key="1">
    <citation type="submission" date="2023-08" db="EMBL/GenBank/DDBJ databases">
        <title>Rhodoferax potami sp. nov. and Rhodoferax mekongensis sp. nov., isolated from the Mekong River in Thailand.</title>
        <authorList>
            <person name="Kitikhun S."/>
            <person name="Charoenyingcharoen P."/>
            <person name="Siriarchawattana P."/>
            <person name="Likhitrattanapisal S."/>
            <person name="Nilsakha T."/>
            <person name="Chanpet A."/>
            <person name="Rattanawaree P."/>
            <person name="Ingsriswang S."/>
        </authorList>
    </citation>
    <scope>NUCLEOTIDE SEQUENCE [LARGE SCALE GENOMIC DNA]</scope>
    <source>
        <strain evidence="4 5">TBRC 17307</strain>
    </source>
</reference>
<dbReference type="PANTHER" id="PTHR30024:SF47">
    <property type="entry name" value="TAURINE-BINDING PERIPLASMIC PROTEIN"/>
    <property type="match status" value="1"/>
</dbReference>
<evidence type="ECO:0000256" key="2">
    <source>
        <dbReference type="ARBA" id="ARBA00010742"/>
    </source>
</evidence>
<evidence type="ECO:0000313" key="4">
    <source>
        <dbReference type="EMBL" id="WNO05281.1"/>
    </source>
</evidence>
<sequence>MLPQTLESHSAMFYSLGRRRWLAGGMALGLAPLLPACSKPVPVMRVGSIVFPGYELMFMARERGLIDSRKVRLIEMLANTDTLRALAAGQLEGAALTLDEMMSARADGVDLRVVMVIDISQGADVVMARRGVTLDNLGGKRIAVEEGAMGAVMLSSLLRAAQLRVEEVKKVAMTLDSSLKVFSTGKVDAIVTAEPWATKLEAQGAQRIFDSSRIPGRITDVLAVRADVLDTQADAIRALVAAHFEARQFFLAQPAQASIHMAARLQTPVEEVPASLRGLQLPDAAENRRLLEKGGNFHRTALELQRVMFEAGLLRKVSQPHELVDTRFLPA</sequence>
<dbReference type="PANTHER" id="PTHR30024">
    <property type="entry name" value="ALIPHATIC SULFONATES-BINDING PROTEIN-RELATED"/>
    <property type="match status" value="1"/>
</dbReference>